<dbReference type="AlphaFoldDB" id="A0A2V1JX33"/>
<proteinExistence type="predicted"/>
<keyword evidence="2" id="KW-1185">Reference proteome</keyword>
<comment type="caution">
    <text evidence="1">The sequence shown here is derived from an EMBL/GenBank/DDBJ whole genome shotgun (WGS) entry which is preliminary data.</text>
</comment>
<sequence length="118" mass="13704">MNNEIDSSVLDANPVDDCRERVITVFRAVWGNNYKNAEAETGIPAAKWKRLCIRVQQPTIEMIEALAKTRPYFLLWMMTGHAQTYFQLSPHDRWQDKLARAMGVDVDERHKLKSEQTP</sequence>
<dbReference type="EMBL" id="QETA01000003">
    <property type="protein sequence ID" value="PWF22937.1"/>
    <property type="molecule type" value="Genomic_DNA"/>
</dbReference>
<organism evidence="1 2">
    <name type="scientific">Corticimicrobacter populi</name>
    <dbReference type="NCBI Taxonomy" id="2175229"/>
    <lineage>
        <taxon>Bacteria</taxon>
        <taxon>Pseudomonadati</taxon>
        <taxon>Pseudomonadota</taxon>
        <taxon>Betaproteobacteria</taxon>
        <taxon>Burkholderiales</taxon>
        <taxon>Alcaligenaceae</taxon>
        <taxon>Corticimicrobacter</taxon>
    </lineage>
</organism>
<protein>
    <submittedName>
        <fullName evidence="1">Uncharacterized protein</fullName>
    </submittedName>
</protein>
<evidence type="ECO:0000313" key="2">
    <source>
        <dbReference type="Proteomes" id="UP000245212"/>
    </source>
</evidence>
<dbReference type="Proteomes" id="UP000245212">
    <property type="component" value="Unassembled WGS sequence"/>
</dbReference>
<dbReference type="RefSeq" id="WP_109061554.1">
    <property type="nucleotide sequence ID" value="NZ_QETA01000003.1"/>
</dbReference>
<name>A0A2V1JX33_9BURK</name>
<evidence type="ECO:0000313" key="1">
    <source>
        <dbReference type="EMBL" id="PWF22937.1"/>
    </source>
</evidence>
<gene>
    <name evidence="1" type="ORF">DD235_07945</name>
</gene>
<reference evidence="2" key="1">
    <citation type="submission" date="2018-05" db="EMBL/GenBank/DDBJ databases">
        <authorList>
            <person name="Li Y."/>
        </authorList>
    </citation>
    <scope>NUCLEOTIDE SEQUENCE [LARGE SCALE GENOMIC DNA]</scope>
    <source>
        <strain evidence="2">3d-2-2</strain>
    </source>
</reference>
<accession>A0A2V1JX33</accession>